<evidence type="ECO:0000259" key="2">
    <source>
        <dbReference type="Pfam" id="PF16414"/>
    </source>
</evidence>
<dbReference type="Proteomes" id="UP000664859">
    <property type="component" value="Unassembled WGS sequence"/>
</dbReference>
<dbReference type="GO" id="GO:0016020">
    <property type="term" value="C:membrane"/>
    <property type="evidence" value="ECO:0007669"/>
    <property type="project" value="TreeGrafter"/>
</dbReference>
<feature type="domain" description="Niemann-Pick C1 N-terminal" evidence="2">
    <location>
        <begin position="94"/>
        <end position="211"/>
    </location>
</feature>
<name>A0A835YTW9_9STRA</name>
<dbReference type="GO" id="GO:0015918">
    <property type="term" value="P:sterol transport"/>
    <property type="evidence" value="ECO:0007669"/>
    <property type="project" value="TreeGrafter"/>
</dbReference>
<dbReference type="GO" id="GO:0032934">
    <property type="term" value="F:sterol binding"/>
    <property type="evidence" value="ECO:0007669"/>
    <property type="project" value="TreeGrafter"/>
</dbReference>
<evidence type="ECO:0000313" key="3">
    <source>
        <dbReference type="EMBL" id="KAG5181221.1"/>
    </source>
</evidence>
<sequence length="367" mass="38860">MDPRQHDQNQCTFTQDCFQNGVDTACTPREYTDRESSAPFPMNAAHGFNVAHDTIWDGSMADASSGLCARGRPDVQGRCIQSWDASLAAVAPIMCPQYAGAGCCTWQQNYALFQNLRTLVDSFGGATGCLACAANLVNLWCALVCSPQQGSYVTLHDPPRALMDDDLTGAAQLPVLQADVVLDADYACAVFESCSATAIAGASTAMQSAVGLLQFQLQTGAIGHGEYFYLAFDGRAAPNATRSHDVRCPHQLVQREDAEQSTQALPAPEPQYSGFKTDVLQCDSYWYPGSDSPPFPYPPPQQTLTSCSCGYCKAACSGGGGGAAFVPADNPIPIMNGFNYGLVAGVYAAVAALSAAVLLARRRSSRA</sequence>
<dbReference type="PANTHER" id="PTHR45727:SF2">
    <property type="entry name" value="NPC INTRACELLULAR CHOLESTEROL TRANSPORTER 1"/>
    <property type="match status" value="1"/>
</dbReference>
<dbReference type="OrthoDB" id="6510177at2759"/>
<organism evidence="3 4">
    <name type="scientific">Tribonema minus</name>
    <dbReference type="NCBI Taxonomy" id="303371"/>
    <lineage>
        <taxon>Eukaryota</taxon>
        <taxon>Sar</taxon>
        <taxon>Stramenopiles</taxon>
        <taxon>Ochrophyta</taxon>
        <taxon>PX clade</taxon>
        <taxon>Xanthophyceae</taxon>
        <taxon>Tribonematales</taxon>
        <taxon>Tribonemataceae</taxon>
        <taxon>Tribonema</taxon>
    </lineage>
</organism>
<proteinExistence type="predicted"/>
<evidence type="ECO:0000256" key="1">
    <source>
        <dbReference type="SAM" id="Phobius"/>
    </source>
</evidence>
<comment type="caution">
    <text evidence="3">The sequence shown here is derived from an EMBL/GenBank/DDBJ whole genome shotgun (WGS) entry which is preliminary data.</text>
</comment>
<keyword evidence="4" id="KW-1185">Reference proteome</keyword>
<keyword evidence="1" id="KW-0472">Membrane</keyword>
<keyword evidence="1" id="KW-0812">Transmembrane</keyword>
<gene>
    <name evidence="3" type="ORF">JKP88DRAFT_256494</name>
</gene>
<protein>
    <recommendedName>
        <fullName evidence="2">Niemann-Pick C1 N-terminal domain-containing protein</fullName>
    </recommendedName>
</protein>
<dbReference type="InterPro" id="IPR032190">
    <property type="entry name" value="NPC1_N"/>
</dbReference>
<dbReference type="Pfam" id="PF16414">
    <property type="entry name" value="NPC1_N"/>
    <property type="match status" value="1"/>
</dbReference>
<keyword evidence="1" id="KW-1133">Transmembrane helix</keyword>
<dbReference type="AlphaFoldDB" id="A0A835YTW9"/>
<accession>A0A835YTW9</accession>
<feature type="transmembrane region" description="Helical" evidence="1">
    <location>
        <begin position="340"/>
        <end position="360"/>
    </location>
</feature>
<reference evidence="3" key="1">
    <citation type="submission" date="2021-02" db="EMBL/GenBank/DDBJ databases">
        <title>First Annotated Genome of the Yellow-green Alga Tribonema minus.</title>
        <authorList>
            <person name="Mahan K.M."/>
        </authorList>
    </citation>
    <scope>NUCLEOTIDE SEQUENCE</scope>
    <source>
        <strain evidence="3">UTEX B ZZ1240</strain>
    </source>
</reference>
<dbReference type="EMBL" id="JAFCMP010000334">
    <property type="protein sequence ID" value="KAG5181221.1"/>
    <property type="molecule type" value="Genomic_DNA"/>
</dbReference>
<evidence type="ECO:0000313" key="4">
    <source>
        <dbReference type="Proteomes" id="UP000664859"/>
    </source>
</evidence>
<dbReference type="PANTHER" id="PTHR45727">
    <property type="entry name" value="NPC INTRACELLULAR CHOLESTEROL TRANSPORTER 1"/>
    <property type="match status" value="1"/>
</dbReference>